<sequence>MTRSSHHKKSKSLHIGLLTTLGVFLALIGFYAYRSTYYTNHFLPNTEINSINVSNLTVQQANDKLKDTFSNKKLTIEENGKVWEEIAKSELGYKDDFSADLSRLLNQQNAWSWGMNYVSASEKQEIDPQDTDHQKLDETLASTTNKLTELNKDRTQTQDATIEKSGDSFKIKPEITGDTIDVTAAINALKTSVKDGKNKIDLTKFQTKPKVTATDKNLTKQVDEMNAIANTKGTYSINGNTFQIPRSEIANWLTYTDGKVDLDTTQVKNYVTGLGEKYNTSTNDTKFKSTKRGEVTVPVGTYSWSIKTDAETEALKSAILAGKDFTRSPIVQGATTADHPLIEDTYIEVDLKNQHMWYYKDGKVALETDIVSGKPTTPTPAGVFYVWNKEENATLKGTNDDGTPYASPVNYWMPVDWTGVGIHDSDWQPEYGGDLWKTRGSHGCVNTPPSVMKELFGMVEKGTPVIIF</sequence>
<evidence type="ECO:0000259" key="7">
    <source>
        <dbReference type="PROSITE" id="PS52029"/>
    </source>
</evidence>
<feature type="active site" description="Proton donor/acceptor" evidence="6">
    <location>
        <position position="423"/>
    </location>
</feature>
<dbReference type="Proteomes" id="UP000352698">
    <property type="component" value="Unassembled WGS sequence"/>
</dbReference>
<dbReference type="GO" id="GO:0071555">
    <property type="term" value="P:cell wall organization"/>
    <property type="evidence" value="ECO:0007669"/>
    <property type="project" value="UniProtKB-UniRule"/>
</dbReference>
<dbReference type="GO" id="GO:0016740">
    <property type="term" value="F:transferase activity"/>
    <property type="evidence" value="ECO:0007669"/>
    <property type="project" value="UniProtKB-KW"/>
</dbReference>
<dbReference type="Pfam" id="PF12229">
    <property type="entry name" value="PG_binding_4"/>
    <property type="match status" value="2"/>
</dbReference>
<proteinExistence type="predicted"/>
<feature type="domain" description="L,D-TPase catalytic" evidence="7">
    <location>
        <begin position="345"/>
        <end position="468"/>
    </location>
</feature>
<dbReference type="InterPro" id="IPR038054">
    <property type="entry name" value="LD_TPept-like_central_sf"/>
</dbReference>
<dbReference type="GO" id="GO:0018104">
    <property type="term" value="P:peptidoglycan-protein cross-linking"/>
    <property type="evidence" value="ECO:0007669"/>
    <property type="project" value="TreeGrafter"/>
</dbReference>
<evidence type="ECO:0000256" key="5">
    <source>
        <dbReference type="ARBA" id="ARBA00023316"/>
    </source>
</evidence>
<feature type="active site" description="Nucleophile" evidence="6">
    <location>
        <position position="444"/>
    </location>
</feature>
<evidence type="ECO:0000256" key="3">
    <source>
        <dbReference type="ARBA" id="ARBA00022960"/>
    </source>
</evidence>
<organism evidence="8 9">
    <name type="scientific">Enterococcus hirae</name>
    <dbReference type="NCBI Taxonomy" id="1354"/>
    <lineage>
        <taxon>Bacteria</taxon>
        <taxon>Bacillati</taxon>
        <taxon>Bacillota</taxon>
        <taxon>Bacilli</taxon>
        <taxon>Lactobacillales</taxon>
        <taxon>Enterococcaceae</taxon>
        <taxon>Enterococcus</taxon>
    </lineage>
</organism>
<evidence type="ECO:0000313" key="8">
    <source>
        <dbReference type="EMBL" id="VTQ70067.1"/>
    </source>
</evidence>
<dbReference type="SUPFAM" id="SSF143985">
    <property type="entry name" value="L,D-transpeptidase pre-catalytic domain-like"/>
    <property type="match status" value="1"/>
</dbReference>
<dbReference type="Gene3D" id="2.40.440.10">
    <property type="entry name" value="L,D-transpeptidase catalytic domain-like"/>
    <property type="match status" value="1"/>
</dbReference>
<dbReference type="PANTHER" id="PTHR30582:SF33">
    <property type="entry name" value="EXPORTED PROTEIN"/>
    <property type="match status" value="1"/>
</dbReference>
<evidence type="ECO:0000256" key="6">
    <source>
        <dbReference type="PROSITE-ProRule" id="PRU01373"/>
    </source>
</evidence>
<evidence type="ECO:0000313" key="9">
    <source>
        <dbReference type="Proteomes" id="UP000352698"/>
    </source>
</evidence>
<dbReference type="CDD" id="cd16913">
    <property type="entry name" value="YkuD_like"/>
    <property type="match status" value="1"/>
</dbReference>
<dbReference type="EMBL" id="CABEEP010000001">
    <property type="protein sequence ID" value="VTQ70067.1"/>
    <property type="molecule type" value="Genomic_DNA"/>
</dbReference>
<dbReference type="GO" id="GO:0071972">
    <property type="term" value="F:peptidoglycan L,D-transpeptidase activity"/>
    <property type="evidence" value="ECO:0007669"/>
    <property type="project" value="TreeGrafter"/>
</dbReference>
<dbReference type="PANTHER" id="PTHR30582">
    <property type="entry name" value="L,D-TRANSPEPTIDASE"/>
    <property type="match status" value="1"/>
</dbReference>
<keyword evidence="2" id="KW-0808">Transferase</keyword>
<name>A0A449E6F7_ENTHR</name>
<dbReference type="InterPro" id="IPR005490">
    <property type="entry name" value="LD_TPept_cat_dom"/>
</dbReference>
<keyword evidence="3 6" id="KW-0133">Cell shape</keyword>
<keyword evidence="5 6" id="KW-0961">Cell wall biogenesis/degradation</keyword>
<gene>
    <name evidence="8" type="ORF">NCTC12204_02569</name>
</gene>
<dbReference type="PROSITE" id="PS52029">
    <property type="entry name" value="LD_TPASE"/>
    <property type="match status" value="1"/>
</dbReference>
<dbReference type="InterPro" id="IPR022029">
    <property type="entry name" value="YoaR-like_PG-bd"/>
</dbReference>
<comment type="pathway">
    <text evidence="1 6">Cell wall biogenesis; peptidoglycan biosynthesis.</text>
</comment>
<dbReference type="InterPro" id="IPR038063">
    <property type="entry name" value="Transpep_catalytic_dom"/>
</dbReference>
<keyword evidence="4 6" id="KW-0573">Peptidoglycan synthesis</keyword>
<accession>A0A449E6F7</accession>
<dbReference type="AlphaFoldDB" id="A0A449E6F7"/>
<protein>
    <submittedName>
        <fullName evidence="8">ErfK/YbiS/YcfS/YnhG family protein</fullName>
    </submittedName>
</protein>
<reference evidence="8 9" key="1">
    <citation type="submission" date="2019-05" db="EMBL/GenBank/DDBJ databases">
        <authorList>
            <consortium name="Pathogen Informatics"/>
        </authorList>
    </citation>
    <scope>NUCLEOTIDE SEQUENCE [LARGE SCALE GENOMIC DNA]</scope>
    <source>
        <strain evidence="8 9">NCTC12204</strain>
    </source>
</reference>
<dbReference type="GO" id="GO:0005576">
    <property type="term" value="C:extracellular region"/>
    <property type="evidence" value="ECO:0007669"/>
    <property type="project" value="TreeGrafter"/>
</dbReference>
<dbReference type="RefSeq" id="WP_010737288.1">
    <property type="nucleotide sequence ID" value="NZ_AP027299.1"/>
</dbReference>
<evidence type="ECO:0000256" key="2">
    <source>
        <dbReference type="ARBA" id="ARBA00022679"/>
    </source>
</evidence>
<dbReference type="Pfam" id="PF03734">
    <property type="entry name" value="YkuD"/>
    <property type="match status" value="1"/>
</dbReference>
<dbReference type="GO" id="GO:0008360">
    <property type="term" value="P:regulation of cell shape"/>
    <property type="evidence" value="ECO:0007669"/>
    <property type="project" value="UniProtKB-UniRule"/>
</dbReference>
<dbReference type="Gene3D" id="3.10.20.800">
    <property type="match status" value="1"/>
</dbReference>
<dbReference type="UniPathway" id="UPA00219"/>
<evidence type="ECO:0000256" key="1">
    <source>
        <dbReference type="ARBA" id="ARBA00004752"/>
    </source>
</evidence>
<comment type="caution">
    <text evidence="8">The sequence shown here is derived from an EMBL/GenBank/DDBJ whole genome shotgun (WGS) entry which is preliminary data.</text>
</comment>
<dbReference type="InterPro" id="IPR050979">
    <property type="entry name" value="LD-transpeptidase"/>
</dbReference>
<evidence type="ECO:0000256" key="4">
    <source>
        <dbReference type="ARBA" id="ARBA00022984"/>
    </source>
</evidence>
<dbReference type="SUPFAM" id="SSF141523">
    <property type="entry name" value="L,D-transpeptidase catalytic domain-like"/>
    <property type="match status" value="1"/>
</dbReference>